<accession>A0AB33UAG3</accession>
<dbReference type="AlphaFoldDB" id="A0AB33UAG3"/>
<dbReference type="Proteomes" id="UP000072353">
    <property type="component" value="Unassembled WGS sequence"/>
</dbReference>
<sequence>MPKSLAFDKLVPVNDTRTKEEDMTKGYQQRFSLSILLWMRQDKVRQAGMDYWSGGHAQIIAASPGLLEYRQQHLSETEHSFWPKATGLETAVPEDRRIDGIAEVTYQKLLAPIGGRRQTALAFEDEVNVFRRTLMHMGFPYSSRWYHTSTQVQTQLRDVLYFRRKDGVKSGSFKKFVQDGLASQLATISGVTEVRTQVYLPWNKATWNTPNVAHDNPKEDHLHASIILGFADQAAREAFYANLAPQLNAEVVQYASAVHAYHIEKTLPFVLDGKRM</sequence>
<dbReference type="Gene3D" id="3.30.70.100">
    <property type="match status" value="1"/>
</dbReference>
<comment type="caution">
    <text evidence="1">The sequence shown here is derived from an EMBL/GenBank/DDBJ whole genome shotgun (WGS) entry which is preliminary data.</text>
</comment>
<proteinExistence type="predicted"/>
<reference evidence="1 2" key="1">
    <citation type="submission" date="2016-02" db="EMBL/GenBank/DDBJ databases">
        <authorList>
            <consortium name="Pathogen Informatics"/>
        </authorList>
    </citation>
    <scope>NUCLEOTIDE SEQUENCE [LARGE SCALE GENOMIC DNA]</scope>
    <source>
        <strain evidence="1 2">SS975</strain>
    </source>
</reference>
<evidence type="ECO:0000313" key="1">
    <source>
        <dbReference type="EMBL" id="CYX54452.1"/>
    </source>
</evidence>
<dbReference type="EMBL" id="FILL01000011">
    <property type="protein sequence ID" value="CYX54452.1"/>
    <property type="molecule type" value="Genomic_DNA"/>
</dbReference>
<protein>
    <recommendedName>
        <fullName evidence="3">Strictosidine synthase</fullName>
    </recommendedName>
</protein>
<organism evidence="1 2">
    <name type="scientific">Streptococcus suis</name>
    <dbReference type="NCBI Taxonomy" id="1307"/>
    <lineage>
        <taxon>Bacteria</taxon>
        <taxon>Bacillati</taxon>
        <taxon>Bacillota</taxon>
        <taxon>Bacilli</taxon>
        <taxon>Lactobacillales</taxon>
        <taxon>Streptococcaceae</taxon>
        <taxon>Streptococcus</taxon>
    </lineage>
</organism>
<gene>
    <name evidence="1" type="ORF">ERS132521_01346</name>
</gene>
<evidence type="ECO:0008006" key="3">
    <source>
        <dbReference type="Google" id="ProtNLM"/>
    </source>
</evidence>
<evidence type="ECO:0000313" key="2">
    <source>
        <dbReference type="Proteomes" id="UP000072353"/>
    </source>
</evidence>
<name>A0AB33UAG3_STRSU</name>